<proteinExistence type="predicted"/>
<reference evidence="2" key="1">
    <citation type="journal article" date="2019" name="Int. J. Syst. Evol. Microbiol.">
        <title>The Global Catalogue of Microorganisms (GCM) 10K type strain sequencing project: providing services to taxonomists for standard genome sequencing and annotation.</title>
        <authorList>
            <consortium name="The Broad Institute Genomics Platform"/>
            <consortium name="The Broad Institute Genome Sequencing Center for Infectious Disease"/>
            <person name="Wu L."/>
            <person name="Ma J."/>
        </authorList>
    </citation>
    <scope>NUCLEOTIDE SEQUENCE [LARGE SCALE GENOMIC DNA]</scope>
    <source>
        <strain evidence="2">CGMCC 4.7177</strain>
    </source>
</reference>
<accession>A0ABV9ALI0</accession>
<comment type="caution">
    <text evidence="1">The sequence shown here is derived from an EMBL/GenBank/DDBJ whole genome shotgun (WGS) entry which is preliminary data.</text>
</comment>
<name>A0ABV9ALI0_9ACTN</name>
<keyword evidence="2" id="KW-1185">Reference proteome</keyword>
<organism evidence="1 2">
    <name type="scientific">Streptomyces vulcanius</name>
    <dbReference type="NCBI Taxonomy" id="1441876"/>
    <lineage>
        <taxon>Bacteria</taxon>
        <taxon>Bacillati</taxon>
        <taxon>Actinomycetota</taxon>
        <taxon>Actinomycetes</taxon>
        <taxon>Kitasatosporales</taxon>
        <taxon>Streptomycetaceae</taxon>
        <taxon>Streptomyces</taxon>
    </lineage>
</organism>
<protein>
    <submittedName>
        <fullName evidence="1">Uncharacterized protein</fullName>
    </submittedName>
</protein>
<dbReference type="EMBL" id="JBHSFK010000002">
    <property type="protein sequence ID" value="MFC4498461.1"/>
    <property type="molecule type" value="Genomic_DNA"/>
</dbReference>
<sequence>MADRIHFEDIVMLDGRRGIVDRDWSRYPHNPDKRLILLEGGGSKWAVAADVEKLPTVFLGMPNEDHAPEPGQPLTLWQQIPHGFDSYLWWDSWDRCMYCGLGGAASIHVEEDSSE</sequence>
<evidence type="ECO:0000313" key="1">
    <source>
        <dbReference type="EMBL" id="MFC4498461.1"/>
    </source>
</evidence>
<evidence type="ECO:0000313" key="2">
    <source>
        <dbReference type="Proteomes" id="UP001595839"/>
    </source>
</evidence>
<dbReference type="RefSeq" id="WP_381167783.1">
    <property type="nucleotide sequence ID" value="NZ_JBHSFK010000002.1"/>
</dbReference>
<gene>
    <name evidence="1" type="ORF">ACFPIH_02810</name>
</gene>
<dbReference type="Proteomes" id="UP001595839">
    <property type="component" value="Unassembled WGS sequence"/>
</dbReference>